<dbReference type="InterPro" id="IPR030865">
    <property type="entry name" value="LapB"/>
</dbReference>
<reference evidence="5" key="1">
    <citation type="submission" date="2025-08" db="UniProtKB">
        <authorList>
            <consortium name="RefSeq"/>
        </authorList>
    </citation>
    <scope>IDENTIFICATION</scope>
</reference>
<feature type="binding site" evidence="2">
    <location>
        <position position="362"/>
    </location>
    <ligand>
        <name>Fe cation</name>
        <dbReference type="ChEBI" id="CHEBI:24875"/>
    </ligand>
</feature>
<name>A0A8B6X329_9BURK</name>
<feature type="topological domain" description="Cytoplasmic" evidence="2">
    <location>
        <begin position="26"/>
        <end position="394"/>
    </location>
</feature>
<dbReference type="GO" id="GO:0009898">
    <property type="term" value="C:cytoplasmic side of plasma membrane"/>
    <property type="evidence" value="ECO:0007669"/>
    <property type="project" value="UniProtKB-UniRule"/>
</dbReference>
<dbReference type="AlphaFoldDB" id="A0A8B6X329"/>
<keyword evidence="2" id="KW-1133">Transmembrane helix</keyword>
<dbReference type="RefSeq" id="WP_028311009.1">
    <property type="nucleotide sequence ID" value="NZ_AXWS01000008.1"/>
</dbReference>
<dbReference type="GO" id="GO:0046890">
    <property type="term" value="P:regulation of lipid biosynthetic process"/>
    <property type="evidence" value="ECO:0007669"/>
    <property type="project" value="UniProtKB-UniRule"/>
</dbReference>
<dbReference type="NCBIfam" id="NF008755">
    <property type="entry name" value="PRK11788.1-3"/>
    <property type="match status" value="1"/>
</dbReference>
<evidence type="ECO:0000313" key="5">
    <source>
        <dbReference type="RefSeq" id="WP_028311009.1"/>
    </source>
</evidence>
<keyword evidence="2" id="KW-0802">TPR repeat</keyword>
<dbReference type="GO" id="GO:0008653">
    <property type="term" value="P:lipopolysaccharide metabolic process"/>
    <property type="evidence" value="ECO:0007669"/>
    <property type="project" value="InterPro"/>
</dbReference>
<keyword evidence="1 2" id="KW-0479">Metal-binding</keyword>
<dbReference type="Proteomes" id="UP000675920">
    <property type="component" value="Unplaced"/>
</dbReference>
<dbReference type="NCBIfam" id="NF008757">
    <property type="entry name" value="PRK11788.1-5"/>
    <property type="match status" value="1"/>
</dbReference>
<evidence type="ECO:0000256" key="2">
    <source>
        <dbReference type="HAMAP-Rule" id="MF_00994"/>
    </source>
</evidence>
<dbReference type="Pfam" id="PF13432">
    <property type="entry name" value="TPR_16"/>
    <property type="match status" value="2"/>
</dbReference>
<feature type="binding site" evidence="2">
    <location>
        <position position="376"/>
    </location>
    <ligand>
        <name>Fe cation</name>
        <dbReference type="ChEBI" id="CHEBI:24875"/>
    </ligand>
</feature>
<dbReference type="GO" id="GO:0005506">
    <property type="term" value="F:iron ion binding"/>
    <property type="evidence" value="ECO:0007669"/>
    <property type="project" value="UniProtKB-UniRule"/>
</dbReference>
<dbReference type="HAMAP" id="MF_00994">
    <property type="entry name" value="LPS_assembly_LapB"/>
    <property type="match status" value="1"/>
</dbReference>
<feature type="domain" description="LapB rubredoxin metal binding" evidence="3">
    <location>
        <begin position="357"/>
        <end position="381"/>
    </location>
</feature>
<keyword evidence="2" id="KW-0677">Repeat</keyword>
<organism evidence="4 5">
    <name type="scientific">Derxia gummosa DSM 723</name>
    <dbReference type="NCBI Taxonomy" id="1121388"/>
    <lineage>
        <taxon>Bacteria</taxon>
        <taxon>Pseudomonadati</taxon>
        <taxon>Pseudomonadota</taxon>
        <taxon>Betaproteobacteria</taxon>
        <taxon>Burkholderiales</taxon>
        <taxon>Alcaligenaceae</taxon>
        <taxon>Derxia</taxon>
    </lineage>
</organism>
<dbReference type="OrthoDB" id="507476at2"/>
<sequence>MDAQQLLLLAVPAAFIAFGLGWLAARVDIKHLIEGSKSLPRSYFRGLNFLLNEQPDRAIDSFIEAVQGDPETVELHFTLGAMFRRRGETERAIRIHQSLLDRADLAQADRDKALLELGRDFLKAGMFDRAEDAFQKLRGSSVEAEALRDLLDIFEIEKEWVKAIDCARELEMRAGADMTGRIAHYHCELAQFAIMQSRFDEAGREISAAFAAMRHSVRAGILAGELALAAGDVEDAIAAWAALGRQNPHHVALVAEKLMAAYKRLGRDDDGLRMLEGSLAQSASYDVLVIVARETLAREGADAAFALLLRELRRSPTLIGLEQLVQARFAQMPADLAGELDIVKTLLHHQTRRLSRYVCTRCGFKSSRHHWHCPGCRNWDSYPPRRAEELDITS</sequence>
<keyword evidence="2" id="KW-0997">Cell inner membrane</keyword>
<evidence type="ECO:0000259" key="3">
    <source>
        <dbReference type="Pfam" id="PF18073"/>
    </source>
</evidence>
<feature type="binding site" evidence="2">
    <location>
        <position position="359"/>
    </location>
    <ligand>
        <name>Fe cation</name>
        <dbReference type="ChEBI" id="CHEBI:24875"/>
    </ligand>
</feature>
<dbReference type="Gene3D" id="1.25.40.10">
    <property type="entry name" value="Tetratricopeptide repeat domain"/>
    <property type="match status" value="2"/>
</dbReference>
<proteinExistence type="inferred from homology"/>
<keyword evidence="2" id="KW-0408">Iron</keyword>
<feature type="binding site" evidence="2">
    <location>
        <position position="373"/>
    </location>
    <ligand>
        <name>Fe cation</name>
        <dbReference type="ChEBI" id="CHEBI:24875"/>
    </ligand>
</feature>
<comment type="function">
    <text evidence="2">Modulates cellular lipopolysaccharide (LPS) levels by regulating LpxC, which is involved in lipid A biosynthesis. May act by modulating the proteolytic activity of FtsH towards LpxC. May also coordinate assembly of proteins involved in LPS synthesis at the plasma membrane.</text>
</comment>
<keyword evidence="2" id="KW-0472">Membrane</keyword>
<dbReference type="InterPro" id="IPR041166">
    <property type="entry name" value="Rubredoxin_2"/>
</dbReference>
<dbReference type="Pfam" id="PF18073">
    <property type="entry name" value="Zn_ribbon_LapB"/>
    <property type="match status" value="1"/>
</dbReference>
<comment type="subcellular location">
    <subcellularLocation>
        <location evidence="2">Cell inner membrane</location>
        <topology evidence="2">Single-pass membrane protein</topology>
        <orientation evidence="2">Cytoplasmic side</orientation>
    </subcellularLocation>
</comment>
<dbReference type="SUPFAM" id="SSF48452">
    <property type="entry name" value="TPR-like"/>
    <property type="match status" value="1"/>
</dbReference>
<keyword evidence="4" id="KW-1185">Reference proteome</keyword>
<evidence type="ECO:0000256" key="1">
    <source>
        <dbReference type="ARBA" id="ARBA00022723"/>
    </source>
</evidence>
<gene>
    <name evidence="2 5" type="primary">lapB</name>
</gene>
<accession>A0A8B6X329</accession>
<protein>
    <recommendedName>
        <fullName evidence="2">Lipopolysaccharide assembly protein B</fullName>
    </recommendedName>
</protein>
<keyword evidence="2" id="KW-1003">Cell membrane</keyword>
<keyword evidence="2" id="KW-0812">Transmembrane</keyword>
<dbReference type="InterPro" id="IPR011990">
    <property type="entry name" value="TPR-like_helical_dom_sf"/>
</dbReference>
<evidence type="ECO:0000313" key="4">
    <source>
        <dbReference type="Proteomes" id="UP000675920"/>
    </source>
</evidence>
<comment type="similarity">
    <text evidence="2">Belongs to the LapB family.</text>
</comment>